<dbReference type="Proteomes" id="UP000886501">
    <property type="component" value="Unassembled WGS sequence"/>
</dbReference>
<evidence type="ECO:0000313" key="2">
    <source>
        <dbReference type="Proteomes" id="UP000886501"/>
    </source>
</evidence>
<name>A0ACB6ZNZ7_THEGA</name>
<reference evidence="1" key="1">
    <citation type="submission" date="2019-10" db="EMBL/GenBank/DDBJ databases">
        <authorList>
            <consortium name="DOE Joint Genome Institute"/>
            <person name="Kuo A."/>
            <person name="Miyauchi S."/>
            <person name="Kiss E."/>
            <person name="Drula E."/>
            <person name="Kohler A."/>
            <person name="Sanchez-Garcia M."/>
            <person name="Andreopoulos B."/>
            <person name="Barry K.W."/>
            <person name="Bonito G."/>
            <person name="Buee M."/>
            <person name="Carver A."/>
            <person name="Chen C."/>
            <person name="Cichocki N."/>
            <person name="Clum A."/>
            <person name="Culley D."/>
            <person name="Crous P.W."/>
            <person name="Fauchery L."/>
            <person name="Girlanda M."/>
            <person name="Hayes R."/>
            <person name="Keri Z."/>
            <person name="Labutti K."/>
            <person name="Lipzen A."/>
            <person name="Lombard V."/>
            <person name="Magnuson J."/>
            <person name="Maillard F."/>
            <person name="Morin E."/>
            <person name="Murat C."/>
            <person name="Nolan M."/>
            <person name="Ohm R."/>
            <person name="Pangilinan J."/>
            <person name="Pereira M."/>
            <person name="Perotto S."/>
            <person name="Peter M."/>
            <person name="Riley R."/>
            <person name="Sitrit Y."/>
            <person name="Stielow B."/>
            <person name="Szollosi G."/>
            <person name="Zifcakova L."/>
            <person name="Stursova M."/>
            <person name="Spatafora J.W."/>
            <person name="Tedersoo L."/>
            <person name="Vaario L.-M."/>
            <person name="Yamada A."/>
            <person name="Yan M."/>
            <person name="Wang P."/>
            <person name="Xu J."/>
            <person name="Bruns T."/>
            <person name="Baldrian P."/>
            <person name="Vilgalys R."/>
            <person name="Henrissat B."/>
            <person name="Grigoriev I.V."/>
            <person name="Hibbett D."/>
            <person name="Nagy L.G."/>
            <person name="Martin F.M."/>
        </authorList>
    </citation>
    <scope>NUCLEOTIDE SEQUENCE</scope>
    <source>
        <strain evidence="1">P2</strain>
    </source>
</reference>
<gene>
    <name evidence="1" type="ORF">BDM02DRAFT_978609</name>
</gene>
<evidence type="ECO:0000313" key="1">
    <source>
        <dbReference type="EMBL" id="KAF9651168.1"/>
    </source>
</evidence>
<dbReference type="EMBL" id="MU117978">
    <property type="protein sequence ID" value="KAF9651168.1"/>
    <property type="molecule type" value="Genomic_DNA"/>
</dbReference>
<accession>A0ACB6ZNZ7</accession>
<protein>
    <submittedName>
        <fullName evidence="1">Uncharacterized protein</fullName>
    </submittedName>
</protein>
<sequence>MTSASSSTFRAARKLIVDGPTVHFERRWTRALLHGNQHQRSYNTERPASEKPRRQPPQPVPTATQLKPRTNRFPQNPQIKASSTDDSEGPKRFLEPYVLSKRLISLSSQGRLDEAVDMLQNSPLDASNVTTWNTLLLHCMMGKRFKLGYKLFTDMKRRGFKPNVRTYNVLLSGLSRIENWEEHKVQFKNAQALWQGFLQRIEQLKKINPEHKEIRSNPAAFYISILTANKDYNAVFDVLNDLDEEGPFSPTEFIYAKMFQGIAYRTQLAPGDKENVTYRNASDAKLLWKDLTKRATKNLELVSSPIILYLIKALMKGRPADQLYAFDVIHDYLGLSKPGEEAPPRRVEIAPMTLDAVLLLCLTTQKHRLCIHYVQQTIDEAIANDRKPVIDHGHMEKVLRSYSAMTIAGSVGESDRAVETIEWMHQYHALGWDVKPRASTYGWGLMSCWRGGDWASAARITELMTGCHAEDFVDDSQTSSSPRLDDRTQGRMIVPDARDMSCLLRAALASGEVANMRQCLRMATFFGELKTSSGTKYMDVYLAQGRLFDDTTKSTVSKREEPFYSTKVASTLANVLTRVLEGTDPAVDTSEMKTWRGLRARAKKILRESTKPEVETPDSELEPLGSAGGLEATERFVDYDLATRSQKPSRTTRR</sequence>
<reference evidence="1" key="2">
    <citation type="journal article" date="2020" name="Nat. Commun.">
        <title>Large-scale genome sequencing of mycorrhizal fungi provides insights into the early evolution of symbiotic traits.</title>
        <authorList>
            <person name="Miyauchi S."/>
            <person name="Kiss E."/>
            <person name="Kuo A."/>
            <person name="Drula E."/>
            <person name="Kohler A."/>
            <person name="Sanchez-Garcia M."/>
            <person name="Morin E."/>
            <person name="Andreopoulos B."/>
            <person name="Barry K.W."/>
            <person name="Bonito G."/>
            <person name="Buee M."/>
            <person name="Carver A."/>
            <person name="Chen C."/>
            <person name="Cichocki N."/>
            <person name="Clum A."/>
            <person name="Culley D."/>
            <person name="Crous P.W."/>
            <person name="Fauchery L."/>
            <person name="Girlanda M."/>
            <person name="Hayes R.D."/>
            <person name="Keri Z."/>
            <person name="LaButti K."/>
            <person name="Lipzen A."/>
            <person name="Lombard V."/>
            <person name="Magnuson J."/>
            <person name="Maillard F."/>
            <person name="Murat C."/>
            <person name="Nolan M."/>
            <person name="Ohm R.A."/>
            <person name="Pangilinan J."/>
            <person name="Pereira M.F."/>
            <person name="Perotto S."/>
            <person name="Peter M."/>
            <person name="Pfister S."/>
            <person name="Riley R."/>
            <person name="Sitrit Y."/>
            <person name="Stielow J.B."/>
            <person name="Szollosi G."/>
            <person name="Zifcakova L."/>
            <person name="Stursova M."/>
            <person name="Spatafora J.W."/>
            <person name="Tedersoo L."/>
            <person name="Vaario L.M."/>
            <person name="Yamada A."/>
            <person name="Yan M."/>
            <person name="Wang P."/>
            <person name="Xu J."/>
            <person name="Bruns T."/>
            <person name="Baldrian P."/>
            <person name="Vilgalys R."/>
            <person name="Dunand C."/>
            <person name="Henrissat B."/>
            <person name="Grigoriev I.V."/>
            <person name="Hibbett D."/>
            <person name="Nagy L.G."/>
            <person name="Martin F.M."/>
        </authorList>
    </citation>
    <scope>NUCLEOTIDE SEQUENCE</scope>
    <source>
        <strain evidence="1">P2</strain>
    </source>
</reference>
<comment type="caution">
    <text evidence="1">The sequence shown here is derived from an EMBL/GenBank/DDBJ whole genome shotgun (WGS) entry which is preliminary data.</text>
</comment>
<keyword evidence="2" id="KW-1185">Reference proteome</keyword>
<organism evidence="1 2">
    <name type="scientific">Thelephora ganbajun</name>
    <name type="common">Ganba fungus</name>
    <dbReference type="NCBI Taxonomy" id="370292"/>
    <lineage>
        <taxon>Eukaryota</taxon>
        <taxon>Fungi</taxon>
        <taxon>Dikarya</taxon>
        <taxon>Basidiomycota</taxon>
        <taxon>Agaricomycotina</taxon>
        <taxon>Agaricomycetes</taxon>
        <taxon>Thelephorales</taxon>
        <taxon>Thelephoraceae</taxon>
        <taxon>Thelephora</taxon>
    </lineage>
</organism>
<proteinExistence type="predicted"/>